<dbReference type="Gene3D" id="2.40.260.10">
    <property type="entry name" value="Sortase"/>
    <property type="match status" value="1"/>
</dbReference>
<name>N6X656_9ACTO</name>
<dbReference type="STRING" id="888050.HMPREF9004_0522"/>
<dbReference type="NCBIfam" id="NF033745">
    <property type="entry name" value="class_C_sortase"/>
    <property type="match status" value="1"/>
</dbReference>
<accession>N6X656</accession>
<dbReference type="eggNOG" id="COG3764">
    <property type="taxonomic scope" value="Bacteria"/>
</dbReference>
<dbReference type="InterPro" id="IPR023365">
    <property type="entry name" value="Sortase_dom-sf"/>
</dbReference>
<feature type="region of interest" description="Disordered" evidence="3">
    <location>
        <begin position="1"/>
        <end position="29"/>
    </location>
</feature>
<evidence type="ECO:0000256" key="1">
    <source>
        <dbReference type="ARBA" id="ARBA00022801"/>
    </source>
</evidence>
<dbReference type="GO" id="GO:0016787">
    <property type="term" value="F:hydrolase activity"/>
    <property type="evidence" value="ECO:0007669"/>
    <property type="project" value="UniProtKB-KW"/>
</dbReference>
<comment type="caution">
    <text evidence="5">The sequence shown here is derived from an EMBL/GenBank/DDBJ whole genome shotgun (WGS) entry which is preliminary data.</text>
</comment>
<reference evidence="5 6" key="1">
    <citation type="submission" date="2013-03" db="EMBL/GenBank/DDBJ databases">
        <title>Reference genome for the Human Microbiome Project.</title>
        <authorList>
            <person name="Aqrawi P."/>
            <person name="Ayvaz T."/>
            <person name="Bess C."/>
            <person name="Blankenburg K."/>
            <person name="Coyle M."/>
            <person name="Deng J."/>
            <person name="Forbes L."/>
            <person name="Fowler G."/>
            <person name="Francisco L."/>
            <person name="Fu Q."/>
            <person name="Gibbs R."/>
            <person name="Gross S."/>
            <person name="Gubbala S."/>
            <person name="Hale W."/>
            <person name="Hemphill L."/>
            <person name="Highlander S."/>
            <person name="Hirani K."/>
            <person name="Jackson L."/>
            <person name="Jakkamsetti A."/>
            <person name="Javaid M."/>
            <person name="Jayaseelan J.C."/>
            <person name="Jiang H."/>
            <person name="Joshi V."/>
            <person name="Korchina V."/>
            <person name="Kovar C."/>
            <person name="Lara F."/>
            <person name="Lee S."/>
            <person name="Liu Y."/>
            <person name="Mata R."/>
            <person name="Mathew T."/>
            <person name="Munidasa M."/>
            <person name="Muzny D."/>
            <person name="Nazareth L."/>
            <person name="Ngo R."/>
            <person name="Nguyen L."/>
            <person name="Nguyen N."/>
            <person name="Okwuonu G."/>
            <person name="Ongeri F."/>
            <person name="Palculict T."/>
            <person name="Patil S."/>
            <person name="Petrosino J."/>
            <person name="Pham C."/>
            <person name="Pham P."/>
            <person name="Pu L.-L."/>
            <person name="Qin X."/>
            <person name="Qu J."/>
            <person name="Reid J."/>
            <person name="Ross M."/>
            <person name="Ruth R."/>
            <person name="Saada N."/>
            <person name="San Lucas F."/>
            <person name="Santibanez J."/>
            <person name="Shang Y."/>
            <person name="Simmons D."/>
            <person name="Song X.-Z."/>
            <person name="Tang L.-Y."/>
            <person name="Thornton R."/>
            <person name="Warren J."/>
            <person name="Weissenberger G."/>
            <person name="Wilczek-Boney K."/>
            <person name="Worley K."/>
            <person name="Youmans B."/>
            <person name="Zhang J."/>
            <person name="Zhang L."/>
            <person name="Zhao Z."/>
            <person name="Zhou C."/>
            <person name="Zhu D."/>
            <person name="Zhu Y."/>
        </authorList>
    </citation>
    <scope>NUCLEOTIDE SEQUENCE [LARGE SCALE GENOMIC DNA]</scope>
    <source>
        <strain evidence="5 6">F0333</strain>
    </source>
</reference>
<keyword evidence="4" id="KW-1133">Transmembrane helix</keyword>
<evidence type="ECO:0000256" key="3">
    <source>
        <dbReference type="SAM" id="MobiDB-lite"/>
    </source>
</evidence>
<organism evidence="5 6">
    <name type="scientific">Schaalia cardiffensis F0333</name>
    <dbReference type="NCBI Taxonomy" id="888050"/>
    <lineage>
        <taxon>Bacteria</taxon>
        <taxon>Bacillati</taxon>
        <taxon>Actinomycetota</taxon>
        <taxon>Actinomycetes</taxon>
        <taxon>Actinomycetales</taxon>
        <taxon>Actinomycetaceae</taxon>
        <taxon>Schaalia</taxon>
    </lineage>
</organism>
<dbReference type="CDD" id="cd05827">
    <property type="entry name" value="Sortase_C"/>
    <property type="match status" value="1"/>
</dbReference>
<dbReference type="AlphaFoldDB" id="N6X656"/>
<dbReference type="OrthoDB" id="5242161at2"/>
<sequence>MQASGDSTKAVENSTQHTSEVGEKRVRKAQMRPRPRMVWRFHVLPMLAALLALVGIAIASYPPMAQWFSQYKQSKVVNSYSTAVATGLDPSSEEQFTEAREYNEALSVGALLEANANVPRGVGNEDQGGFDYDSLLNVGDTGLMGRIKIPAINADLPIYHGTSDETLLKGIGHLKGTSLPVGGIGTRAVLTGHRGLADAELFTKLNKVVVGDEITLEILDQALSYRVTEIKVVEPEDTEELQAVPGRDLVTLVTCTPLGINTQRILVTGERVLPTPPETIEDLGAQAKNPGFPWWAIIQAAGFLLAAAYIWRSGRQPEEGPPAA</sequence>
<evidence type="ECO:0000256" key="2">
    <source>
        <dbReference type="PIRSR" id="PIRSR605754-1"/>
    </source>
</evidence>
<keyword evidence="6" id="KW-1185">Reference proteome</keyword>
<feature type="active site" description="Proton donor/acceptor" evidence="2">
    <location>
        <position position="193"/>
    </location>
</feature>
<feature type="transmembrane region" description="Helical" evidence="4">
    <location>
        <begin position="37"/>
        <end position="61"/>
    </location>
</feature>
<proteinExistence type="predicted"/>
<dbReference type="EMBL" id="AQHZ01000007">
    <property type="protein sequence ID" value="ENO18852.1"/>
    <property type="molecule type" value="Genomic_DNA"/>
</dbReference>
<evidence type="ECO:0000313" key="5">
    <source>
        <dbReference type="EMBL" id="ENO18852.1"/>
    </source>
</evidence>
<protein>
    <submittedName>
        <fullName evidence="5">Fimbrial associated sortase family protein</fullName>
    </submittedName>
</protein>
<keyword evidence="4" id="KW-0472">Membrane</keyword>
<feature type="compositionally biased region" description="Polar residues" evidence="3">
    <location>
        <begin position="1"/>
        <end position="19"/>
    </location>
</feature>
<dbReference type="InterPro" id="IPR005754">
    <property type="entry name" value="Sortase"/>
</dbReference>
<keyword evidence="4" id="KW-0812">Transmembrane</keyword>
<evidence type="ECO:0000256" key="4">
    <source>
        <dbReference type="SAM" id="Phobius"/>
    </source>
</evidence>
<dbReference type="PATRIC" id="fig|888050.3.peg.504"/>
<keyword evidence="1" id="KW-0378">Hydrolase</keyword>
<dbReference type="SUPFAM" id="SSF63817">
    <property type="entry name" value="Sortase"/>
    <property type="match status" value="1"/>
</dbReference>
<gene>
    <name evidence="5" type="ORF">HMPREF9004_0522</name>
</gene>
<dbReference type="Pfam" id="PF04203">
    <property type="entry name" value="Sortase"/>
    <property type="match status" value="1"/>
</dbReference>
<dbReference type="InterPro" id="IPR042002">
    <property type="entry name" value="Sortase_C"/>
</dbReference>
<evidence type="ECO:0000313" key="6">
    <source>
        <dbReference type="Proteomes" id="UP000013015"/>
    </source>
</evidence>
<dbReference type="NCBIfam" id="TIGR01076">
    <property type="entry name" value="sortase_fam"/>
    <property type="match status" value="1"/>
</dbReference>
<dbReference type="Proteomes" id="UP000013015">
    <property type="component" value="Unassembled WGS sequence"/>
</dbReference>
<feature type="active site" description="Acyl-thioester intermediate" evidence="2">
    <location>
        <position position="255"/>
    </location>
</feature>
<dbReference type="HOGENOM" id="CLU_045680_1_1_11"/>